<proteinExistence type="predicted"/>
<evidence type="ECO:0000313" key="5">
    <source>
        <dbReference type="EMBL" id="CAF3896003.1"/>
    </source>
</evidence>
<evidence type="ECO:0000313" key="2">
    <source>
        <dbReference type="EMBL" id="CAF1054248.1"/>
    </source>
</evidence>
<dbReference type="Proteomes" id="UP000677228">
    <property type="component" value="Unassembled WGS sequence"/>
</dbReference>
<protein>
    <submittedName>
        <fullName evidence="2">Uncharacterized protein</fullName>
    </submittedName>
</protein>
<feature type="coiled-coil region" evidence="1">
    <location>
        <begin position="6"/>
        <end position="54"/>
    </location>
</feature>
<evidence type="ECO:0000313" key="6">
    <source>
        <dbReference type="Proteomes" id="UP000663829"/>
    </source>
</evidence>
<keyword evidence="1" id="KW-0175">Coiled coil</keyword>
<dbReference type="Proteomes" id="UP000682733">
    <property type="component" value="Unassembled WGS sequence"/>
</dbReference>
<feature type="coiled-coil region" evidence="1">
    <location>
        <begin position="88"/>
        <end position="115"/>
    </location>
</feature>
<dbReference type="EMBL" id="CAJNOK010010666">
    <property type="protein sequence ID" value="CAF1121641.1"/>
    <property type="molecule type" value="Genomic_DNA"/>
</dbReference>
<gene>
    <name evidence="2" type="ORF">GPM918_LOCUS16445</name>
    <name evidence="3" type="ORF">OVA965_LOCUS20208</name>
    <name evidence="4" type="ORF">SRO942_LOCUS16445</name>
    <name evidence="5" type="ORF">TMI583_LOCUS20516</name>
</gene>
<keyword evidence="6" id="KW-1185">Reference proteome</keyword>
<dbReference type="EMBL" id="CAJOBA010017546">
    <property type="protein sequence ID" value="CAF3896003.1"/>
    <property type="molecule type" value="Genomic_DNA"/>
</dbReference>
<evidence type="ECO:0000313" key="4">
    <source>
        <dbReference type="EMBL" id="CAF3823452.1"/>
    </source>
</evidence>
<evidence type="ECO:0000256" key="1">
    <source>
        <dbReference type="SAM" id="Coils"/>
    </source>
</evidence>
<dbReference type="EMBL" id="CAJOBC010004324">
    <property type="protein sequence ID" value="CAF3823452.1"/>
    <property type="molecule type" value="Genomic_DNA"/>
</dbReference>
<sequence>MIRDSKHDYERVIQQSTKTIENIKRKHEKQIMQLNQQQQQQQALEKKVEIVDDKDVIMANKNREILQLERDVCDLKSQVRHIEHKLSAKESELTITKLQCEKTELEKKLELEQKSKSEKKLDEQDV</sequence>
<dbReference type="Proteomes" id="UP000663829">
    <property type="component" value="Unassembled WGS sequence"/>
</dbReference>
<dbReference type="EMBL" id="CAJNOQ010004324">
    <property type="protein sequence ID" value="CAF1054248.1"/>
    <property type="molecule type" value="Genomic_DNA"/>
</dbReference>
<dbReference type="AlphaFoldDB" id="A0A814KPW8"/>
<organism evidence="2 6">
    <name type="scientific">Didymodactylos carnosus</name>
    <dbReference type="NCBI Taxonomy" id="1234261"/>
    <lineage>
        <taxon>Eukaryota</taxon>
        <taxon>Metazoa</taxon>
        <taxon>Spiralia</taxon>
        <taxon>Gnathifera</taxon>
        <taxon>Rotifera</taxon>
        <taxon>Eurotatoria</taxon>
        <taxon>Bdelloidea</taxon>
        <taxon>Philodinida</taxon>
        <taxon>Philodinidae</taxon>
        <taxon>Didymodactylos</taxon>
    </lineage>
</organism>
<name>A0A814KPW8_9BILA</name>
<evidence type="ECO:0000313" key="3">
    <source>
        <dbReference type="EMBL" id="CAF1121641.1"/>
    </source>
</evidence>
<reference evidence="2" key="1">
    <citation type="submission" date="2021-02" db="EMBL/GenBank/DDBJ databases">
        <authorList>
            <person name="Nowell W R."/>
        </authorList>
    </citation>
    <scope>NUCLEOTIDE SEQUENCE</scope>
</reference>
<accession>A0A814KPW8</accession>
<comment type="caution">
    <text evidence="2">The sequence shown here is derived from an EMBL/GenBank/DDBJ whole genome shotgun (WGS) entry which is preliminary data.</text>
</comment>
<dbReference type="Proteomes" id="UP000681722">
    <property type="component" value="Unassembled WGS sequence"/>
</dbReference>